<dbReference type="EMBL" id="QCYY01001350">
    <property type="protein sequence ID" value="ROT78629.1"/>
    <property type="molecule type" value="Genomic_DNA"/>
</dbReference>
<accession>A0A3R7MD16</accession>
<evidence type="ECO:0000313" key="3">
    <source>
        <dbReference type="EMBL" id="ROT78629.1"/>
    </source>
</evidence>
<dbReference type="InterPro" id="IPR027417">
    <property type="entry name" value="P-loop_NTPase"/>
</dbReference>
<dbReference type="STRING" id="6689.A0A3R7MD16"/>
<dbReference type="Pfam" id="PF00071">
    <property type="entry name" value="Ras"/>
    <property type="match status" value="1"/>
</dbReference>
<proteinExistence type="predicted"/>
<feature type="compositionally biased region" description="Pro residues" evidence="1">
    <location>
        <begin position="359"/>
        <end position="379"/>
    </location>
</feature>
<feature type="transmembrane region" description="Helical" evidence="2">
    <location>
        <begin position="105"/>
        <end position="130"/>
    </location>
</feature>
<organism evidence="3 4">
    <name type="scientific">Penaeus vannamei</name>
    <name type="common">Whiteleg shrimp</name>
    <name type="synonym">Litopenaeus vannamei</name>
    <dbReference type="NCBI Taxonomy" id="6689"/>
    <lineage>
        <taxon>Eukaryota</taxon>
        <taxon>Metazoa</taxon>
        <taxon>Ecdysozoa</taxon>
        <taxon>Arthropoda</taxon>
        <taxon>Crustacea</taxon>
        <taxon>Multicrustacea</taxon>
        <taxon>Malacostraca</taxon>
        <taxon>Eumalacostraca</taxon>
        <taxon>Eucarida</taxon>
        <taxon>Decapoda</taxon>
        <taxon>Dendrobranchiata</taxon>
        <taxon>Penaeoidea</taxon>
        <taxon>Penaeidae</taxon>
        <taxon>Penaeus</taxon>
    </lineage>
</organism>
<comment type="caution">
    <text evidence="3">The sequence shown here is derived from an EMBL/GenBank/DDBJ whole genome shotgun (WGS) entry which is preliminary data.</text>
</comment>
<keyword evidence="2" id="KW-0812">Transmembrane</keyword>
<dbReference type="SUPFAM" id="SSF52540">
    <property type="entry name" value="P-loop containing nucleoside triphosphate hydrolases"/>
    <property type="match status" value="1"/>
</dbReference>
<sequence length="412" mass="45807">MNGNSRLALSATLERKAATTSTGSFSWSFPRSVIFEVPAPRLSLESRSGSRRLGFRAPLSLEKRTSTHFPPRRRTLRNRKLHPVADQISHCQFLLSPSLSTSFSFYYLPLLPSPSFSLIFLSFHLLHFLLPPSSSISFILSYLPSFHLLHFFLPPSPSISFSFYYLPLLPSPSFSLIFLSFHLLHFLLLPSSSISFISLTSSPSTSFSFYYLPLHLSPSFLLPPSPSISFIPLISLSVHLLHFLTSFSFIFSYLPLLPSPSFSLTPSPSISFIFSYLPLLPSPSGFDNVPCVLVGNKVDLSAEREVTWEEANNYVTEAMLNAAYVDTSAKYNLNVTLVFKELLVLTFGIGEEKRAAPLAHPPVPQRPVPDHAPSPPAPCPRARAPPRSRPRASRAPAAASPPPPTARRRRER</sequence>
<dbReference type="Proteomes" id="UP000283509">
    <property type="component" value="Unassembled WGS sequence"/>
</dbReference>
<keyword evidence="2" id="KW-0472">Membrane</keyword>
<dbReference type="OrthoDB" id="265044at2759"/>
<dbReference type="GO" id="GO:0003924">
    <property type="term" value="F:GTPase activity"/>
    <property type="evidence" value="ECO:0007669"/>
    <property type="project" value="InterPro"/>
</dbReference>
<feature type="transmembrane region" description="Helical" evidence="2">
    <location>
        <begin position="233"/>
        <end position="254"/>
    </location>
</feature>
<dbReference type="PRINTS" id="PR00449">
    <property type="entry name" value="RASTRNSFRMNG"/>
</dbReference>
<dbReference type="AlphaFoldDB" id="A0A3R7MD16"/>
<protein>
    <submittedName>
        <fullName evidence="3">Putative GTP-binding protein di-Ras1</fullName>
    </submittedName>
</protein>
<keyword evidence="4" id="KW-1185">Reference proteome</keyword>
<evidence type="ECO:0000256" key="1">
    <source>
        <dbReference type="SAM" id="MobiDB-lite"/>
    </source>
</evidence>
<evidence type="ECO:0000313" key="4">
    <source>
        <dbReference type="Proteomes" id="UP000283509"/>
    </source>
</evidence>
<keyword evidence="2" id="KW-1133">Transmembrane helix</keyword>
<name>A0A3R7MD16_PENVA</name>
<dbReference type="InterPro" id="IPR001806">
    <property type="entry name" value="Small_GTPase"/>
</dbReference>
<feature type="transmembrane region" description="Helical" evidence="2">
    <location>
        <begin position="165"/>
        <end position="188"/>
    </location>
</feature>
<evidence type="ECO:0000256" key="2">
    <source>
        <dbReference type="SAM" id="Phobius"/>
    </source>
</evidence>
<dbReference type="SMART" id="SM00173">
    <property type="entry name" value="RAS"/>
    <property type="match status" value="1"/>
</dbReference>
<dbReference type="GO" id="GO:0005525">
    <property type="term" value="F:GTP binding"/>
    <property type="evidence" value="ECO:0007669"/>
    <property type="project" value="InterPro"/>
</dbReference>
<feature type="region of interest" description="Disordered" evidence="1">
    <location>
        <begin position="358"/>
        <end position="412"/>
    </location>
</feature>
<gene>
    <name evidence="3" type="ORF">C7M84_002641</name>
</gene>
<reference evidence="3 4" key="2">
    <citation type="submission" date="2019-01" db="EMBL/GenBank/DDBJ databases">
        <title>The decoding of complex shrimp genome reveals the adaptation for benthos swimmer, frequently molting mechanism and breeding impact on genome.</title>
        <authorList>
            <person name="Sun Y."/>
            <person name="Gao Y."/>
            <person name="Yu Y."/>
        </authorList>
    </citation>
    <scope>NUCLEOTIDE SEQUENCE [LARGE SCALE GENOMIC DNA]</scope>
    <source>
        <tissue evidence="3">Muscle</tissue>
    </source>
</reference>
<dbReference type="Gene3D" id="3.40.50.300">
    <property type="entry name" value="P-loop containing nucleotide triphosphate hydrolases"/>
    <property type="match status" value="1"/>
</dbReference>
<reference evidence="3 4" key="1">
    <citation type="submission" date="2018-04" db="EMBL/GenBank/DDBJ databases">
        <authorList>
            <person name="Zhang X."/>
            <person name="Yuan J."/>
            <person name="Li F."/>
            <person name="Xiang J."/>
        </authorList>
    </citation>
    <scope>NUCLEOTIDE SEQUENCE [LARGE SCALE GENOMIC DNA]</scope>
    <source>
        <tissue evidence="3">Muscle</tissue>
    </source>
</reference>